<dbReference type="PROSITE" id="PS50995">
    <property type="entry name" value="HTH_MARR_2"/>
    <property type="match status" value="1"/>
</dbReference>
<dbReference type="GO" id="GO:0003677">
    <property type="term" value="F:DNA binding"/>
    <property type="evidence" value="ECO:0007669"/>
    <property type="project" value="UniProtKB-KW"/>
</dbReference>
<keyword evidence="6" id="KW-1185">Reference proteome</keyword>
<keyword evidence="1" id="KW-0805">Transcription regulation</keyword>
<organism evidence="5 6">
    <name type="scientific">Paenibacillus pinisoli</name>
    <dbReference type="NCBI Taxonomy" id="1276110"/>
    <lineage>
        <taxon>Bacteria</taxon>
        <taxon>Bacillati</taxon>
        <taxon>Bacillota</taxon>
        <taxon>Bacilli</taxon>
        <taxon>Bacillales</taxon>
        <taxon>Paenibacillaceae</taxon>
        <taxon>Paenibacillus</taxon>
    </lineage>
</organism>
<dbReference type="OrthoDB" id="158803at2"/>
<evidence type="ECO:0000313" key="6">
    <source>
        <dbReference type="Proteomes" id="UP000267798"/>
    </source>
</evidence>
<feature type="domain" description="HTH marR-type" evidence="4">
    <location>
        <begin position="13"/>
        <end position="146"/>
    </location>
</feature>
<gene>
    <name evidence="5" type="ORF">D3P09_08855</name>
</gene>
<dbReference type="PANTHER" id="PTHR42756">
    <property type="entry name" value="TRANSCRIPTIONAL REGULATOR, MARR"/>
    <property type="match status" value="1"/>
</dbReference>
<evidence type="ECO:0000313" key="5">
    <source>
        <dbReference type="EMBL" id="RJX39523.1"/>
    </source>
</evidence>
<dbReference type="PANTHER" id="PTHR42756:SF1">
    <property type="entry name" value="TRANSCRIPTIONAL REPRESSOR OF EMRAB OPERON"/>
    <property type="match status" value="1"/>
</dbReference>
<dbReference type="InterPro" id="IPR000835">
    <property type="entry name" value="HTH_MarR-typ"/>
</dbReference>
<comment type="caution">
    <text evidence="5">The sequence shown here is derived from an EMBL/GenBank/DDBJ whole genome shotgun (WGS) entry which is preliminary data.</text>
</comment>
<dbReference type="CDD" id="cd00090">
    <property type="entry name" value="HTH_ARSR"/>
    <property type="match status" value="1"/>
</dbReference>
<evidence type="ECO:0000256" key="2">
    <source>
        <dbReference type="ARBA" id="ARBA00023125"/>
    </source>
</evidence>
<dbReference type="InterPro" id="IPR011991">
    <property type="entry name" value="ArsR-like_HTH"/>
</dbReference>
<protein>
    <submittedName>
        <fullName evidence="5">MarR family transcriptional regulator</fullName>
    </submittedName>
</protein>
<dbReference type="AlphaFoldDB" id="A0A3A6PVH7"/>
<reference evidence="5 6" key="1">
    <citation type="submission" date="2018-09" db="EMBL/GenBank/DDBJ databases">
        <title>Paenibacillus aracenensis nov. sp. isolated from a cave in southern Spain.</title>
        <authorList>
            <person name="Jurado V."/>
            <person name="Gutierrez-Patricio S."/>
            <person name="Gonzalez-Pimentel J.L."/>
            <person name="Miller A.Z."/>
            <person name="Laiz L."/>
            <person name="Saiz-Jimenez C."/>
        </authorList>
    </citation>
    <scope>NUCLEOTIDE SEQUENCE [LARGE SCALE GENOMIC DNA]</scope>
    <source>
        <strain evidence="5 6">JCM 19203</strain>
    </source>
</reference>
<keyword evidence="2" id="KW-0238">DNA-binding</keyword>
<dbReference type="EMBL" id="QXQB01000002">
    <property type="protein sequence ID" value="RJX39523.1"/>
    <property type="molecule type" value="Genomic_DNA"/>
</dbReference>
<name>A0A3A6PVH7_9BACL</name>
<dbReference type="SMART" id="SM00347">
    <property type="entry name" value="HTH_MARR"/>
    <property type="match status" value="1"/>
</dbReference>
<dbReference type="Gene3D" id="1.10.10.10">
    <property type="entry name" value="Winged helix-like DNA-binding domain superfamily/Winged helix DNA-binding domain"/>
    <property type="match status" value="1"/>
</dbReference>
<dbReference type="InterPro" id="IPR036390">
    <property type="entry name" value="WH_DNA-bd_sf"/>
</dbReference>
<dbReference type="SUPFAM" id="SSF46785">
    <property type="entry name" value="Winged helix' DNA-binding domain"/>
    <property type="match status" value="1"/>
</dbReference>
<evidence type="ECO:0000259" key="4">
    <source>
        <dbReference type="PROSITE" id="PS50995"/>
    </source>
</evidence>
<accession>A0A3A6PVH7</accession>
<proteinExistence type="predicted"/>
<dbReference type="InterPro" id="IPR036388">
    <property type="entry name" value="WH-like_DNA-bd_sf"/>
</dbReference>
<dbReference type="GO" id="GO:0003700">
    <property type="term" value="F:DNA-binding transcription factor activity"/>
    <property type="evidence" value="ECO:0007669"/>
    <property type="project" value="InterPro"/>
</dbReference>
<keyword evidence="3" id="KW-0804">Transcription</keyword>
<dbReference type="PRINTS" id="PR00598">
    <property type="entry name" value="HTHMARR"/>
</dbReference>
<dbReference type="RefSeq" id="WP_120109075.1">
    <property type="nucleotide sequence ID" value="NZ_QXQB01000002.1"/>
</dbReference>
<dbReference type="Pfam" id="PF12802">
    <property type="entry name" value="MarR_2"/>
    <property type="match status" value="1"/>
</dbReference>
<evidence type="ECO:0000256" key="3">
    <source>
        <dbReference type="ARBA" id="ARBA00023163"/>
    </source>
</evidence>
<sequence>MEHECGTSPDKRDERLALLIWYRFSRIYNQSVRESEQHLKTWDMTVAQFDVIAQIGLNKRLTQGQLAEKLLVTKGNITQLLSRLEQAGLIRREQDWKVKHVSLTDKGKALYEQVVPMQERFQASHFDALDREEKEQFLHLLKKLSARTTE</sequence>
<dbReference type="Proteomes" id="UP000267798">
    <property type="component" value="Unassembled WGS sequence"/>
</dbReference>
<evidence type="ECO:0000256" key="1">
    <source>
        <dbReference type="ARBA" id="ARBA00023015"/>
    </source>
</evidence>